<keyword evidence="3" id="KW-0328">Glycosyltransferase</keyword>
<dbReference type="GO" id="GO:0016757">
    <property type="term" value="F:glycosyltransferase activity"/>
    <property type="evidence" value="ECO:0007669"/>
    <property type="project" value="UniProtKB-KW"/>
</dbReference>
<dbReference type="PANTHER" id="PTHR21015:SF22">
    <property type="entry name" value="GLYCOSYLTRANSFERASE"/>
    <property type="match status" value="1"/>
</dbReference>
<dbReference type="EC" id="2.4.1.-" evidence="3"/>
<dbReference type="Gene3D" id="3.40.50.2000">
    <property type="entry name" value="Glycogen Phosphorylase B"/>
    <property type="match status" value="1"/>
</dbReference>
<dbReference type="Pfam" id="PF06722">
    <property type="entry name" value="EryCIII-like_C"/>
    <property type="match status" value="1"/>
</dbReference>
<name>A0ABN0R031_MYCUL</name>
<accession>A0ABN0R031</accession>
<dbReference type="SUPFAM" id="SSF53756">
    <property type="entry name" value="UDP-Glycosyltransferase/glycogen phosphorylase"/>
    <property type="match status" value="1"/>
</dbReference>
<dbReference type="Proteomes" id="UP000020681">
    <property type="component" value="Unassembled WGS sequence"/>
</dbReference>
<evidence type="ECO:0000313" key="4">
    <source>
        <dbReference type="Proteomes" id="UP000020681"/>
    </source>
</evidence>
<comment type="caution">
    <text evidence="3">The sequence shown here is derived from an EMBL/GenBank/DDBJ whole genome shotgun (WGS) entry which is preliminary data.</text>
</comment>
<keyword evidence="4" id="KW-1185">Reference proteome</keyword>
<dbReference type="PANTHER" id="PTHR21015">
    <property type="entry name" value="UDP-N-ACETYLGLUCOSAMINE--N-ACETYLMURAMYL-(PENTAPEPTIDE) PYROPHOSPHORYL-UNDECAPRENOL N-ACETYLGLUCOSAMINE TRANSFERASE 1"/>
    <property type="match status" value="1"/>
</dbReference>
<sequence length="272" mass="29670">MFWSRLFGVRLVKRAYRLERPLFFALQCMPLNRVRRKHGLPSLSLNLCRIFTDGDQTLYADIPELQPTYNRPDNHQYLGLVLWSPSGETPDWWDSLPADRLIVYATLGTSGGRNLLQVVLNGLADLPVTVIAATADRSDLDNIPANAYVADYPPGEAAAARSDVVICNGGSLTTQQALVAGVPVLGIASNLDQHLNMQAIEAAGAGLLLRTERLKARSVSAAVRQLLDRPGYRQSAQELAEVFGRELARFPQHVESALRRVSEGAVAKSAAG</sequence>
<reference evidence="3 4" key="1">
    <citation type="submission" date="2014-01" db="EMBL/GenBank/DDBJ databases">
        <authorList>
            <person name="Dobos K."/>
            <person name="Lenaerts A."/>
            <person name="Ordway D."/>
            <person name="DeGroote M.A."/>
            <person name="Parker T."/>
            <person name="Sizemore C."/>
            <person name="Tallon L.J."/>
            <person name="Sadzewicz L.K."/>
            <person name="Sengamalay N."/>
            <person name="Fraser C.M."/>
            <person name="Hine E."/>
            <person name="Shefchek K.A."/>
            <person name="Das S.P."/>
            <person name="Tettelin H."/>
        </authorList>
    </citation>
    <scope>NUCLEOTIDE SEQUENCE [LARGE SCALE GENOMIC DNA]</scope>
    <source>
        <strain evidence="3 4">Harvey</strain>
    </source>
</reference>
<keyword evidence="1 3" id="KW-0808">Transferase</keyword>
<feature type="domain" description="Erythromycin biosynthesis protein CIII-like C-terminal" evidence="2">
    <location>
        <begin position="119"/>
        <end position="241"/>
    </location>
</feature>
<organism evidence="3 4">
    <name type="scientific">Mycobacterium ulcerans str. Harvey</name>
    <dbReference type="NCBI Taxonomy" id="1299332"/>
    <lineage>
        <taxon>Bacteria</taxon>
        <taxon>Bacillati</taxon>
        <taxon>Actinomycetota</taxon>
        <taxon>Actinomycetes</taxon>
        <taxon>Mycobacteriales</taxon>
        <taxon>Mycobacteriaceae</taxon>
        <taxon>Mycobacterium</taxon>
        <taxon>Mycobacterium ulcerans group</taxon>
    </lineage>
</organism>
<evidence type="ECO:0000256" key="1">
    <source>
        <dbReference type="ARBA" id="ARBA00022679"/>
    </source>
</evidence>
<dbReference type="EMBL" id="JAOL01000105">
    <property type="protein sequence ID" value="EUA90359.1"/>
    <property type="molecule type" value="Genomic_DNA"/>
</dbReference>
<evidence type="ECO:0000313" key="3">
    <source>
        <dbReference type="EMBL" id="EUA90359.1"/>
    </source>
</evidence>
<evidence type="ECO:0000259" key="2">
    <source>
        <dbReference type="Pfam" id="PF06722"/>
    </source>
</evidence>
<protein>
    <submittedName>
        <fullName evidence="3">PGL/p-HBAD biosynthesis glycosyltransferase</fullName>
        <ecNumber evidence="3">2.4.1.-</ecNumber>
    </submittedName>
</protein>
<dbReference type="InterPro" id="IPR010610">
    <property type="entry name" value="EryCIII-like_C"/>
</dbReference>
<gene>
    <name evidence="3" type="ORF">I551_3150</name>
</gene>
<proteinExistence type="predicted"/>